<name>A0A518HUN1_9BACT</name>
<sequence>MLFRTNMLSLRQAWLPLCSILFLSTVGLSSSKAEGLDPSHVPADAQWLVHVDYESLSDSQVWQKLRSEKPMLRKMAQGWMKQRYGIDPPKDLKSLTMFSRDYREYTGTVLIQANFDADKIEKLLSKAMNHRKTQWQDHTLHTITLSKQKPSDDGPSGDQEMTIVMVDSDTILLASSVPNGKEALKLLSGESPSLDGKESPLLTDKVEDAWMYGAAINLAELKKHPIAMPILAQHQQITWSFGKQSDGTLYEQADFVAKSEDVAGKMKTVLDGIVAYELLWADGSTPMTTMMKSVEVKRDGRTAGFRWRGSSEQVVAAMDDVFERLQTWKPILMPHQRDNG</sequence>
<dbReference type="EMBL" id="CP037423">
    <property type="protein sequence ID" value="QDV44550.1"/>
    <property type="molecule type" value="Genomic_DNA"/>
</dbReference>
<keyword evidence="2" id="KW-1185">Reference proteome</keyword>
<dbReference type="OrthoDB" id="245932at2"/>
<proteinExistence type="predicted"/>
<evidence type="ECO:0000313" key="1">
    <source>
        <dbReference type="EMBL" id="QDV44550.1"/>
    </source>
</evidence>
<accession>A0A518HUN1</accession>
<dbReference type="Proteomes" id="UP000319004">
    <property type="component" value="Chromosome"/>
</dbReference>
<protein>
    <submittedName>
        <fullName evidence="1">Uncharacterized protein</fullName>
    </submittedName>
</protein>
<dbReference type="RefSeq" id="WP_145388872.1">
    <property type="nucleotide sequence ID" value="NZ_CP037423.1"/>
</dbReference>
<evidence type="ECO:0000313" key="2">
    <source>
        <dbReference type="Proteomes" id="UP000319004"/>
    </source>
</evidence>
<reference evidence="1 2" key="1">
    <citation type="submission" date="2019-03" db="EMBL/GenBank/DDBJ databases">
        <title>Deep-cultivation of Planctomycetes and their phenomic and genomic characterization uncovers novel biology.</title>
        <authorList>
            <person name="Wiegand S."/>
            <person name="Jogler M."/>
            <person name="Boedeker C."/>
            <person name="Pinto D."/>
            <person name="Vollmers J."/>
            <person name="Rivas-Marin E."/>
            <person name="Kohn T."/>
            <person name="Peeters S.H."/>
            <person name="Heuer A."/>
            <person name="Rast P."/>
            <person name="Oberbeckmann S."/>
            <person name="Bunk B."/>
            <person name="Jeske O."/>
            <person name="Meyerdierks A."/>
            <person name="Storesund J.E."/>
            <person name="Kallscheuer N."/>
            <person name="Luecker S."/>
            <person name="Lage O.M."/>
            <person name="Pohl T."/>
            <person name="Merkel B.J."/>
            <person name="Hornburger P."/>
            <person name="Mueller R.-W."/>
            <person name="Bruemmer F."/>
            <person name="Labrenz M."/>
            <person name="Spormann A.M."/>
            <person name="Op den Camp H."/>
            <person name="Overmann J."/>
            <person name="Amann R."/>
            <person name="Jetten M.S.M."/>
            <person name="Mascher T."/>
            <person name="Medema M.H."/>
            <person name="Devos D.P."/>
            <person name="Kaster A.-K."/>
            <person name="Ovreas L."/>
            <person name="Rohde M."/>
            <person name="Galperin M.Y."/>
            <person name="Jogler C."/>
        </authorList>
    </citation>
    <scope>NUCLEOTIDE SEQUENCE [LARGE SCALE GENOMIC DNA]</scope>
    <source>
        <strain evidence="1 2">Enr13</strain>
    </source>
</reference>
<organism evidence="1 2">
    <name type="scientific">Stieleria neptunia</name>
    <dbReference type="NCBI Taxonomy" id="2527979"/>
    <lineage>
        <taxon>Bacteria</taxon>
        <taxon>Pseudomonadati</taxon>
        <taxon>Planctomycetota</taxon>
        <taxon>Planctomycetia</taxon>
        <taxon>Pirellulales</taxon>
        <taxon>Pirellulaceae</taxon>
        <taxon>Stieleria</taxon>
    </lineage>
</organism>
<dbReference type="KEGG" id="snep:Enr13x_44160"/>
<dbReference type="AlphaFoldDB" id="A0A518HUN1"/>
<gene>
    <name evidence="1" type="ORF">Enr13x_44160</name>
</gene>